<protein>
    <submittedName>
        <fullName evidence="2">Uncharacterized protein</fullName>
    </submittedName>
</protein>
<sequence>MSRDLIQPDSFSYEEILSDLTHQLEEKYADTDGAWRDFYQFGSGQIILELLSSLGAFTTYSALANRREAYLSETNLASSARAIAGPLGYSAFRGSNAKLTLSVHPNALTTIKKFDKVGEYDDDKGVYDLLALDDYTITAPTSAHSAPERIEVVIGHLNTTSIILPSSASQIFRFTQEKISEHFQLKLNGQVVPHSEDVIDLIEGKYVCITNAVGSVDVMAMNQYLDSENQFRAGYELEAHYVQLNDHARIQSNNVRLDIGTIEDLVISSRYNPPDTAQDIQVKAPLRHETGRVIRGRDDYMKRVREKLPGVLDVKAKDLDSATQMIAYILDSKSPLSDHESSNLIDNISNVIHRPMGVKPPTLISGTIKEVLLEVHIILKDNVTLPPSITEDALSALQQFENKLGLRIDQYDLESALSNTLHYAKAIRIKALPPADTSAHDLTQWQALNLLWNEYFEFQPRVSLLDSDNALDEIAKPAQP</sequence>
<organism evidence="2 4">
    <name type="scientific">Pseudoalteromonas citrea</name>
    <dbReference type="NCBI Taxonomy" id="43655"/>
    <lineage>
        <taxon>Bacteria</taxon>
        <taxon>Pseudomonadati</taxon>
        <taxon>Pseudomonadota</taxon>
        <taxon>Gammaproteobacteria</taxon>
        <taxon>Alteromonadales</taxon>
        <taxon>Pseudoalteromonadaceae</taxon>
        <taxon>Pseudoalteromonas</taxon>
    </lineage>
</organism>
<evidence type="ECO:0000313" key="1">
    <source>
        <dbReference type="EMBL" id="TMP46326.1"/>
    </source>
</evidence>
<reference evidence="3 4" key="2">
    <citation type="submission" date="2019-06" db="EMBL/GenBank/DDBJ databases">
        <title>Co-occurence of chitin degradation, pigmentation and bioactivity in marine Pseudoalteromonas.</title>
        <authorList>
            <person name="Sonnenschein E.C."/>
            <person name="Bech P.K."/>
        </authorList>
    </citation>
    <scope>NUCLEOTIDE SEQUENCE [LARGE SCALE GENOMIC DNA]</scope>
    <source>
        <strain evidence="4">S2231</strain>
        <strain evidence="1 3">S2233</strain>
    </source>
</reference>
<proteinExistence type="predicted"/>
<dbReference type="EMBL" id="PNCL01000001">
    <property type="protein sequence ID" value="TMP63102.1"/>
    <property type="molecule type" value="Genomic_DNA"/>
</dbReference>
<dbReference type="EMBL" id="PNCK01000009">
    <property type="protein sequence ID" value="TMP46326.1"/>
    <property type="molecule type" value="Genomic_DNA"/>
</dbReference>
<comment type="caution">
    <text evidence="2">The sequence shown here is derived from an EMBL/GenBank/DDBJ whole genome shotgun (WGS) entry which is preliminary data.</text>
</comment>
<dbReference type="Proteomes" id="UP000305730">
    <property type="component" value="Unassembled WGS sequence"/>
</dbReference>
<reference evidence="2" key="3">
    <citation type="submission" date="2019-09" db="EMBL/GenBank/DDBJ databases">
        <title>Co-occurence of chitin degradation, pigmentation and bioactivity in marine Pseudoalteromonas.</title>
        <authorList>
            <person name="Sonnenschein E.C."/>
            <person name="Bech P.K."/>
        </authorList>
    </citation>
    <scope>NUCLEOTIDE SEQUENCE</scope>
    <source>
        <strain evidence="2">S2231</strain>
    </source>
</reference>
<evidence type="ECO:0000313" key="3">
    <source>
        <dbReference type="Proteomes" id="UP000305730"/>
    </source>
</evidence>
<gene>
    <name evidence="2" type="ORF">CWB96_00395</name>
    <name evidence="1" type="ORF">CWB97_02390</name>
</gene>
<evidence type="ECO:0000313" key="4">
    <source>
        <dbReference type="Proteomes" id="UP000307706"/>
    </source>
</evidence>
<name>A0A5S3XXB9_9GAMM</name>
<keyword evidence="3" id="KW-1185">Reference proteome</keyword>
<dbReference type="AlphaFoldDB" id="A0A5S3XXB9"/>
<dbReference type="OrthoDB" id="9915554at2"/>
<accession>A0A5S3XXB9</accession>
<dbReference type="Proteomes" id="UP000307706">
    <property type="component" value="Unassembled WGS sequence"/>
</dbReference>
<evidence type="ECO:0000313" key="2">
    <source>
        <dbReference type="EMBL" id="TMP63102.1"/>
    </source>
</evidence>
<dbReference type="RefSeq" id="WP_138594736.1">
    <property type="nucleotide sequence ID" value="NZ_PNCK01000009.1"/>
</dbReference>
<reference evidence="3 4" key="1">
    <citation type="submission" date="2017-12" db="EMBL/GenBank/DDBJ databases">
        <authorList>
            <person name="Paulsen S."/>
            <person name="Gram L.K."/>
        </authorList>
    </citation>
    <scope>NUCLEOTIDE SEQUENCE [LARGE SCALE GENOMIC DNA]</scope>
    <source>
        <strain evidence="2 4">S2231</strain>
        <strain evidence="1 3">S2233</strain>
    </source>
</reference>